<protein>
    <recommendedName>
        <fullName evidence="4">C1q domain-containing protein</fullName>
    </recommendedName>
</protein>
<accession>A0A1R2D2H9</accession>
<name>A0A1R2D2H9_9CILI</name>
<gene>
    <name evidence="2" type="ORF">SteCoe_1177</name>
</gene>
<keyword evidence="3" id="KW-1185">Reference proteome</keyword>
<sequence>MASIRSSSPNRSNYDISDPLQPAIVEELLKGQVEWRNIQDIIRVSFRALTDTVKNQAQAIRDLERIVSNKVSKSEFHSTLAQKLDYTDFSENLAHVKASLENKTSRFEVESLVLSKVNDINYELSNKAPIQQVIQLAEERVQVKEFATTVDDLYTKLDMVHEEINHMLQILPSQKDLNEVRDISNLKITELANTLRGIEENHDELISKKLNRTEFESAIARKNEEIKSLHLAVEVKAEAEWTETTFRELKSLICQGQKNYEALQEEVKALEDKNSECWEASQKQLESLKNDFETSHNELSSNVALKADNKELEKAINLVHKKADTDTMHEHFTIQRKQTNESLNDKISDVKTILKRTEDGFLERIKTYEDYSKQLENSIKDAKHVLKMLESEHKTVTKETVSNFTKELEDIREDLKLEINKVLKTIEDMNMEKATKDEFKDIMGKVNQKINGKADISDFDKSLQKSQKELVASFQTIRDDYKIYFTKLENQMSAKFDQLVSRNELRQALSEKADNSQVSRLISTKLNLEEIVKLRSEIEVALNEIRGKATKNELDSHVASTKIAIEEISKELMSKAYIKDICTLLDMKASIDDVNSALVEIHKELDTKISVQEHTMHLNEQQALNSILCSENSVGRWIWRNGQLANGFAVPWEIQCINTSPDNFIWEIDATNILVVTPGLYEITFGFYCKKKPTVQLLVNGETILSAVNNASYVIHHSSGRLKNASSSSGTISGLTLIDFIALPPRAKVSISYNGDRNCEGFLSLRKL</sequence>
<evidence type="ECO:0000313" key="2">
    <source>
        <dbReference type="EMBL" id="OMJ95416.1"/>
    </source>
</evidence>
<comment type="caution">
    <text evidence="2">The sequence shown here is derived from an EMBL/GenBank/DDBJ whole genome shotgun (WGS) entry which is preliminary data.</text>
</comment>
<dbReference type="PANTHER" id="PTHR40131:SF1">
    <property type="entry name" value="C1Q DOMAIN-CONTAINING PROTEIN"/>
    <property type="match status" value="1"/>
</dbReference>
<evidence type="ECO:0008006" key="4">
    <source>
        <dbReference type="Google" id="ProtNLM"/>
    </source>
</evidence>
<feature type="coiled-coil region" evidence="1">
    <location>
        <begin position="372"/>
        <end position="432"/>
    </location>
</feature>
<reference evidence="2 3" key="1">
    <citation type="submission" date="2016-11" db="EMBL/GenBank/DDBJ databases">
        <title>The macronuclear genome of Stentor coeruleus: a giant cell with tiny introns.</title>
        <authorList>
            <person name="Slabodnick M."/>
            <person name="Ruby J.G."/>
            <person name="Reiff S.B."/>
            <person name="Swart E.C."/>
            <person name="Gosai S."/>
            <person name="Prabakaran S."/>
            <person name="Witkowska E."/>
            <person name="Larue G.E."/>
            <person name="Fisher S."/>
            <person name="Freeman R.M."/>
            <person name="Gunawardena J."/>
            <person name="Chu W."/>
            <person name="Stover N.A."/>
            <person name="Gregory B.D."/>
            <person name="Nowacki M."/>
            <person name="Derisi J."/>
            <person name="Roy S.W."/>
            <person name="Marshall W.F."/>
            <person name="Sood P."/>
        </authorList>
    </citation>
    <scope>NUCLEOTIDE SEQUENCE [LARGE SCALE GENOMIC DNA]</scope>
    <source>
        <strain evidence="2">WM001</strain>
    </source>
</reference>
<dbReference type="EMBL" id="MPUH01000012">
    <property type="protein sequence ID" value="OMJ95416.1"/>
    <property type="molecule type" value="Genomic_DNA"/>
</dbReference>
<dbReference type="PANTHER" id="PTHR40131">
    <property type="entry name" value="C1Q DOMAIN-CONTAINING PROTEIN"/>
    <property type="match status" value="1"/>
</dbReference>
<organism evidence="2 3">
    <name type="scientific">Stentor coeruleus</name>
    <dbReference type="NCBI Taxonomy" id="5963"/>
    <lineage>
        <taxon>Eukaryota</taxon>
        <taxon>Sar</taxon>
        <taxon>Alveolata</taxon>
        <taxon>Ciliophora</taxon>
        <taxon>Postciliodesmatophora</taxon>
        <taxon>Heterotrichea</taxon>
        <taxon>Heterotrichida</taxon>
        <taxon>Stentoridae</taxon>
        <taxon>Stentor</taxon>
    </lineage>
</organism>
<proteinExistence type="predicted"/>
<dbReference type="Proteomes" id="UP000187209">
    <property type="component" value="Unassembled WGS sequence"/>
</dbReference>
<dbReference type="OrthoDB" id="65833at2759"/>
<evidence type="ECO:0000313" key="3">
    <source>
        <dbReference type="Proteomes" id="UP000187209"/>
    </source>
</evidence>
<keyword evidence="1" id="KW-0175">Coiled coil</keyword>
<evidence type="ECO:0000256" key="1">
    <source>
        <dbReference type="SAM" id="Coils"/>
    </source>
</evidence>
<dbReference type="AlphaFoldDB" id="A0A1R2D2H9"/>